<keyword evidence="3" id="KW-0963">Cytoplasm</keyword>
<dbReference type="InterPro" id="IPR036723">
    <property type="entry name" value="Alpha-catenin/vinculin-like_sf"/>
</dbReference>
<dbReference type="GO" id="GO:0005737">
    <property type="term" value="C:cytoplasm"/>
    <property type="evidence" value="ECO:0007669"/>
    <property type="project" value="UniProtKB-SubCell"/>
</dbReference>
<dbReference type="AlphaFoldDB" id="A0A914ZAF2"/>
<dbReference type="GO" id="GO:0051015">
    <property type="term" value="F:actin filament binding"/>
    <property type="evidence" value="ECO:0007669"/>
    <property type="project" value="InterPro"/>
</dbReference>
<reference evidence="5" key="1">
    <citation type="submission" date="2022-11" db="UniProtKB">
        <authorList>
            <consortium name="WormBaseParasite"/>
        </authorList>
    </citation>
    <scope>IDENTIFICATION</scope>
</reference>
<dbReference type="PANTHER" id="PTHR18914:SF9">
    <property type="entry name" value="CATENIN ALPHA"/>
    <property type="match status" value="1"/>
</dbReference>
<name>A0A914ZAF2_9BILA</name>
<dbReference type="WBParaSite" id="PSU_v2.g8762.t1">
    <property type="protein sequence ID" value="PSU_v2.g8762.t1"/>
    <property type="gene ID" value="PSU_v2.g8762"/>
</dbReference>
<comment type="subcellular location">
    <subcellularLocation>
        <location evidence="1">Cytoplasm</location>
    </subcellularLocation>
</comment>
<proteinExistence type="inferred from homology"/>
<dbReference type="Pfam" id="PF01044">
    <property type="entry name" value="Vinculin"/>
    <property type="match status" value="1"/>
</dbReference>
<organism evidence="4 5">
    <name type="scientific">Panagrolaimus superbus</name>
    <dbReference type="NCBI Taxonomy" id="310955"/>
    <lineage>
        <taxon>Eukaryota</taxon>
        <taxon>Metazoa</taxon>
        <taxon>Ecdysozoa</taxon>
        <taxon>Nematoda</taxon>
        <taxon>Chromadorea</taxon>
        <taxon>Rhabditida</taxon>
        <taxon>Tylenchina</taxon>
        <taxon>Panagrolaimomorpha</taxon>
        <taxon>Panagrolaimoidea</taxon>
        <taxon>Panagrolaimidae</taxon>
        <taxon>Panagrolaimus</taxon>
    </lineage>
</organism>
<evidence type="ECO:0000256" key="1">
    <source>
        <dbReference type="ARBA" id="ARBA00004496"/>
    </source>
</evidence>
<dbReference type="InterPro" id="IPR006077">
    <property type="entry name" value="Vinculin/catenin"/>
</dbReference>
<sequence length="519" mass="58999">MLEIQKIMDKTDRVKNLIDRISKARTADELTEIVKDLHLEMQELTELTKKRLKDMKSDSEKDDLQVAMALLKITTPIMIASSKAYIHHPELREAEYNRNYAMTEMRDALMGVKCALNGEEVPSHIGISQKGYLNDLVNNLELFDRKIYIPHKSYQENTNRPQLEELLEKIVSGAARIADFSDTRHSRKGQIVDATNNLRDALQRLLNEYEQNVRLSEPSDDLGYCIENVVLKTRDLRRHLRRAIADLVSDAFLDTKTPIRMLIEAASTGNEDITIQQAHFFKEHADRMVAQRICEMSTDQDANRVVRYAALCCERLIPQVIHAAKLLCEKKDSPFTQENMAVFKSTWEDRVNLLTMAADRMISVVDFLAVSEAHIQEDTKQAIQGIVEKDPDTIDRAAGAIRGRSLRVCEFVDSEMDSYPPCAYADNVRMATRILRDSVLPTFVSKATKVVNAVSHHASEMSPEETERETDEMISACELIDNAVKDIRTAVLRNRNPEDVDSDNEYIEDGGTTAIDNII</sequence>
<protein>
    <submittedName>
        <fullName evidence="5">Uncharacterized protein</fullName>
    </submittedName>
</protein>
<dbReference type="SUPFAM" id="SSF47220">
    <property type="entry name" value="alpha-catenin/vinculin-like"/>
    <property type="match status" value="3"/>
</dbReference>
<evidence type="ECO:0000313" key="4">
    <source>
        <dbReference type="Proteomes" id="UP000887577"/>
    </source>
</evidence>
<dbReference type="Proteomes" id="UP000887577">
    <property type="component" value="Unplaced"/>
</dbReference>
<evidence type="ECO:0000256" key="3">
    <source>
        <dbReference type="ARBA" id="ARBA00022490"/>
    </source>
</evidence>
<keyword evidence="4" id="KW-1185">Reference proteome</keyword>
<evidence type="ECO:0000256" key="2">
    <source>
        <dbReference type="ARBA" id="ARBA00008376"/>
    </source>
</evidence>
<comment type="similarity">
    <text evidence="2">Belongs to the vinculin/alpha-catenin family.</text>
</comment>
<dbReference type="Gene3D" id="6.10.250.2510">
    <property type="match status" value="1"/>
</dbReference>
<accession>A0A914ZAF2</accession>
<dbReference type="Gene3D" id="1.20.120.230">
    <property type="entry name" value="Alpha-catenin/vinculin-like"/>
    <property type="match status" value="3"/>
</dbReference>
<dbReference type="GO" id="GO:0016477">
    <property type="term" value="P:cell migration"/>
    <property type="evidence" value="ECO:0007669"/>
    <property type="project" value="TreeGrafter"/>
</dbReference>
<dbReference type="GO" id="GO:0016342">
    <property type="term" value="C:catenin complex"/>
    <property type="evidence" value="ECO:0007669"/>
    <property type="project" value="TreeGrafter"/>
</dbReference>
<dbReference type="PANTHER" id="PTHR18914">
    <property type="entry name" value="ALPHA CATENIN"/>
    <property type="match status" value="1"/>
</dbReference>
<dbReference type="GO" id="GO:0098609">
    <property type="term" value="P:cell-cell adhesion"/>
    <property type="evidence" value="ECO:0007669"/>
    <property type="project" value="TreeGrafter"/>
</dbReference>
<evidence type="ECO:0000313" key="5">
    <source>
        <dbReference type="WBParaSite" id="PSU_v2.g8762.t1"/>
    </source>
</evidence>
<dbReference type="GO" id="GO:0008013">
    <property type="term" value="F:beta-catenin binding"/>
    <property type="evidence" value="ECO:0007669"/>
    <property type="project" value="TreeGrafter"/>
</dbReference>
<dbReference type="GO" id="GO:0005912">
    <property type="term" value="C:adherens junction"/>
    <property type="evidence" value="ECO:0007669"/>
    <property type="project" value="TreeGrafter"/>
</dbReference>